<keyword evidence="3" id="KW-1185">Reference proteome</keyword>
<feature type="transmembrane region" description="Helical" evidence="1">
    <location>
        <begin position="171"/>
        <end position="190"/>
    </location>
</feature>
<name>A0A9N9S295_9DIPT</name>
<evidence type="ECO:0000313" key="2">
    <source>
        <dbReference type="EMBL" id="CAG9807827.1"/>
    </source>
</evidence>
<accession>A0A9N9S295</accession>
<proteinExistence type="predicted"/>
<dbReference type="AlphaFoldDB" id="A0A9N9S295"/>
<feature type="transmembrane region" description="Helical" evidence="1">
    <location>
        <begin position="7"/>
        <end position="31"/>
    </location>
</feature>
<reference evidence="2" key="1">
    <citation type="submission" date="2022-01" db="EMBL/GenBank/DDBJ databases">
        <authorList>
            <person name="King R."/>
        </authorList>
    </citation>
    <scope>NUCLEOTIDE SEQUENCE</scope>
</reference>
<feature type="transmembrane region" description="Helical" evidence="1">
    <location>
        <begin position="72"/>
        <end position="96"/>
    </location>
</feature>
<gene>
    <name evidence="2" type="ORF">CHIRRI_LOCUS10673</name>
</gene>
<dbReference type="EMBL" id="OU895879">
    <property type="protein sequence ID" value="CAG9807827.1"/>
    <property type="molecule type" value="Genomic_DNA"/>
</dbReference>
<evidence type="ECO:0000256" key="1">
    <source>
        <dbReference type="SAM" id="Phobius"/>
    </source>
</evidence>
<keyword evidence="1" id="KW-1133">Transmembrane helix</keyword>
<keyword evidence="1" id="KW-0812">Transmembrane</keyword>
<sequence length="208" mass="24079">MKYSDSFYKMIIFTTEILASALLLFGGYVILKKYDNLITLGVVCFYIGSLTIISFLLHDYNKEFSCLNAQKTILVVDVIIILSTSYLLLTTFGYSVEISEILIRDLRNIRIITGKTRILFWISTRVEKLFGCCRIFDMIDYGIYNYQQSCCDFLTDIECSNPLLVCKNLQFIILFINIPVILLFSIKIFANLSKIKIIKRQKLHLIVL</sequence>
<protein>
    <submittedName>
        <fullName evidence="2">Uncharacterized protein</fullName>
    </submittedName>
</protein>
<organism evidence="2 3">
    <name type="scientific">Chironomus riparius</name>
    <dbReference type="NCBI Taxonomy" id="315576"/>
    <lineage>
        <taxon>Eukaryota</taxon>
        <taxon>Metazoa</taxon>
        <taxon>Ecdysozoa</taxon>
        <taxon>Arthropoda</taxon>
        <taxon>Hexapoda</taxon>
        <taxon>Insecta</taxon>
        <taxon>Pterygota</taxon>
        <taxon>Neoptera</taxon>
        <taxon>Endopterygota</taxon>
        <taxon>Diptera</taxon>
        <taxon>Nematocera</taxon>
        <taxon>Chironomoidea</taxon>
        <taxon>Chironomidae</taxon>
        <taxon>Chironominae</taxon>
        <taxon>Chironomus</taxon>
    </lineage>
</organism>
<keyword evidence="1" id="KW-0472">Membrane</keyword>
<dbReference type="Proteomes" id="UP001153620">
    <property type="component" value="Chromosome 3"/>
</dbReference>
<evidence type="ECO:0000313" key="3">
    <source>
        <dbReference type="Proteomes" id="UP001153620"/>
    </source>
</evidence>
<reference evidence="2" key="2">
    <citation type="submission" date="2022-10" db="EMBL/GenBank/DDBJ databases">
        <authorList>
            <consortium name="ENA_rothamsted_submissions"/>
            <consortium name="culmorum"/>
            <person name="King R."/>
        </authorList>
    </citation>
    <scope>NUCLEOTIDE SEQUENCE</scope>
</reference>
<feature type="transmembrane region" description="Helical" evidence="1">
    <location>
        <begin position="37"/>
        <end position="60"/>
    </location>
</feature>